<sequence>MTHAQQFSGRVVALTGAASGIGLATAHLLAERGAKLSLADIQKTALEQVAADIRSKSPDAQVLIFLVDVRNFEQVERWTAETVRHFGKLDGVANLAGVLPPSIGLKGIDEQDPEEWDFVLDVNLTGVMQCLKAQLPVIENTGAVVNASSIAGLIGRWKNASYVASKHAVLGLTKSAAKEVGERGIRVNAICPGKIDTPMSRASRDMHIMDEPVLKRAGEAREVATVIAFLLSDESSYITGATIAIDGGWNC</sequence>
<dbReference type="EMBL" id="QAPG01000019">
    <property type="protein sequence ID" value="TDZ38102.1"/>
    <property type="molecule type" value="Genomic_DNA"/>
</dbReference>
<protein>
    <submittedName>
        <fullName evidence="6">Levodione reductase</fullName>
    </submittedName>
</protein>
<evidence type="ECO:0000313" key="6">
    <source>
        <dbReference type="EMBL" id="TDZ38102.1"/>
    </source>
</evidence>
<reference evidence="6 7" key="1">
    <citation type="submission" date="2018-11" db="EMBL/GenBank/DDBJ databases">
        <title>Genome sequence and assembly of Colletotrichum spinosum.</title>
        <authorList>
            <person name="Gan P."/>
            <person name="Shirasu K."/>
        </authorList>
    </citation>
    <scope>NUCLEOTIDE SEQUENCE [LARGE SCALE GENOMIC DNA]</scope>
    <source>
        <strain evidence="6 7">CBS 515.97</strain>
    </source>
</reference>
<dbReference type="InterPro" id="IPR020904">
    <property type="entry name" value="Sc_DH/Rdtase_CS"/>
</dbReference>
<name>A0A4R8QGW9_9PEZI</name>
<evidence type="ECO:0000256" key="1">
    <source>
        <dbReference type="ARBA" id="ARBA00006484"/>
    </source>
</evidence>
<gene>
    <name evidence="6" type="primary">lvr-1</name>
    <name evidence="6" type="ORF">C8035_v007763</name>
</gene>
<evidence type="ECO:0000256" key="3">
    <source>
        <dbReference type="ARBA" id="ARBA00023002"/>
    </source>
</evidence>
<dbReference type="PANTHER" id="PTHR24321:SF8">
    <property type="entry name" value="ESTRADIOL 17-BETA-DEHYDROGENASE 8-RELATED"/>
    <property type="match status" value="1"/>
</dbReference>
<dbReference type="PRINTS" id="PR00081">
    <property type="entry name" value="GDHRDH"/>
</dbReference>
<dbReference type="PRINTS" id="PR00080">
    <property type="entry name" value="SDRFAMILY"/>
</dbReference>
<dbReference type="InterPro" id="IPR036291">
    <property type="entry name" value="NAD(P)-bd_dom_sf"/>
</dbReference>
<dbReference type="SMART" id="SM00822">
    <property type="entry name" value="PKS_KR"/>
    <property type="match status" value="1"/>
</dbReference>
<evidence type="ECO:0000259" key="5">
    <source>
        <dbReference type="SMART" id="SM00822"/>
    </source>
</evidence>
<dbReference type="Proteomes" id="UP000295083">
    <property type="component" value="Unassembled WGS sequence"/>
</dbReference>
<dbReference type="AlphaFoldDB" id="A0A4R8QGW9"/>
<keyword evidence="2" id="KW-0521">NADP</keyword>
<dbReference type="Gene3D" id="3.40.50.720">
    <property type="entry name" value="NAD(P)-binding Rossmann-like Domain"/>
    <property type="match status" value="1"/>
</dbReference>
<keyword evidence="4" id="KW-0520">NAD</keyword>
<dbReference type="FunFam" id="3.40.50.720:FF:000084">
    <property type="entry name" value="Short-chain dehydrogenase reductase"/>
    <property type="match status" value="1"/>
</dbReference>
<dbReference type="GO" id="GO:0016491">
    <property type="term" value="F:oxidoreductase activity"/>
    <property type="evidence" value="ECO:0007669"/>
    <property type="project" value="UniProtKB-KW"/>
</dbReference>
<feature type="domain" description="Ketoreductase" evidence="5">
    <location>
        <begin position="10"/>
        <end position="193"/>
    </location>
</feature>
<dbReference type="SUPFAM" id="SSF51735">
    <property type="entry name" value="NAD(P)-binding Rossmann-fold domains"/>
    <property type="match status" value="1"/>
</dbReference>
<accession>A0A4R8QGW9</accession>
<comment type="caution">
    <text evidence="6">The sequence shown here is derived from an EMBL/GenBank/DDBJ whole genome shotgun (WGS) entry which is preliminary data.</text>
</comment>
<dbReference type="Pfam" id="PF13561">
    <property type="entry name" value="adh_short_C2"/>
    <property type="match status" value="1"/>
</dbReference>
<evidence type="ECO:0000313" key="7">
    <source>
        <dbReference type="Proteomes" id="UP000295083"/>
    </source>
</evidence>
<proteinExistence type="inferred from homology"/>
<dbReference type="InterPro" id="IPR002347">
    <property type="entry name" value="SDR_fam"/>
</dbReference>
<evidence type="ECO:0000256" key="2">
    <source>
        <dbReference type="ARBA" id="ARBA00022857"/>
    </source>
</evidence>
<dbReference type="CDD" id="cd05233">
    <property type="entry name" value="SDR_c"/>
    <property type="match status" value="1"/>
</dbReference>
<keyword evidence="3" id="KW-0560">Oxidoreductase</keyword>
<comment type="similarity">
    <text evidence="1">Belongs to the short-chain dehydrogenases/reductases (SDR) family.</text>
</comment>
<dbReference type="InterPro" id="IPR057326">
    <property type="entry name" value="KR_dom"/>
</dbReference>
<dbReference type="PANTHER" id="PTHR24321">
    <property type="entry name" value="DEHYDROGENASES, SHORT CHAIN"/>
    <property type="match status" value="1"/>
</dbReference>
<organism evidence="6 7">
    <name type="scientific">Colletotrichum spinosum</name>
    <dbReference type="NCBI Taxonomy" id="1347390"/>
    <lineage>
        <taxon>Eukaryota</taxon>
        <taxon>Fungi</taxon>
        <taxon>Dikarya</taxon>
        <taxon>Ascomycota</taxon>
        <taxon>Pezizomycotina</taxon>
        <taxon>Sordariomycetes</taxon>
        <taxon>Hypocreomycetidae</taxon>
        <taxon>Glomerellales</taxon>
        <taxon>Glomerellaceae</taxon>
        <taxon>Colletotrichum</taxon>
        <taxon>Colletotrichum orbiculare species complex</taxon>
    </lineage>
</organism>
<keyword evidence="7" id="KW-1185">Reference proteome</keyword>
<evidence type="ECO:0000256" key="4">
    <source>
        <dbReference type="ARBA" id="ARBA00023027"/>
    </source>
</evidence>
<dbReference type="PROSITE" id="PS00061">
    <property type="entry name" value="ADH_SHORT"/>
    <property type="match status" value="1"/>
</dbReference>